<protein>
    <submittedName>
        <fullName evidence="1">Uncharacterized protein</fullName>
    </submittedName>
</protein>
<reference evidence="1 2" key="1">
    <citation type="journal article" date="2022" name="bioRxiv">
        <title>An ancient truncated duplication of the anti-Mullerian hormone receptor type 2 gene is a potential conserved master sex determinant in the Pangasiidae catfish family.</title>
        <authorList>
            <person name="Wen M."/>
            <person name="Pan Q."/>
            <person name="Jouanno E."/>
            <person name="Montfort J."/>
            <person name="Zahm M."/>
            <person name="Cabau C."/>
            <person name="Klopp C."/>
            <person name="Iampietro C."/>
            <person name="Roques C."/>
            <person name="Bouchez O."/>
            <person name="Castinel A."/>
            <person name="Donnadieu C."/>
            <person name="Parrinello H."/>
            <person name="Poncet C."/>
            <person name="Belmonte E."/>
            <person name="Gautier V."/>
            <person name="Avarre J.-C."/>
            <person name="Dugue R."/>
            <person name="Gustiano R."/>
            <person name="Ha T.T.T."/>
            <person name="Campet M."/>
            <person name="Sriphairoj K."/>
            <person name="Ribolli J."/>
            <person name="de Almeida F.L."/>
            <person name="Desvignes T."/>
            <person name="Postlethwait J.H."/>
            <person name="Bucao C.F."/>
            <person name="Robinson-Rechavi M."/>
            <person name="Bobe J."/>
            <person name="Herpin A."/>
            <person name="Guiguen Y."/>
        </authorList>
    </citation>
    <scope>NUCLEOTIDE SEQUENCE [LARGE SCALE GENOMIC DNA]</scope>
    <source>
        <strain evidence="1">YG-Dec2019</strain>
    </source>
</reference>
<gene>
    <name evidence="1" type="ORF">PGIGA_G00150170</name>
</gene>
<name>A0ACC5XNS5_PANGG</name>
<keyword evidence="2" id="KW-1185">Reference proteome</keyword>
<accession>A0ACC5XNS5</accession>
<dbReference type="Proteomes" id="UP000829447">
    <property type="component" value="Linkage Group LG24"/>
</dbReference>
<sequence>MFLGGEEKLENQEETHMDMERPKLRAEPGTLELLSSALDVLWELIWTSASGCRPPFAPAFPSRSRCHGDCNAGGATDALPWRHVTRSGNSSGCISELQFFPSQS</sequence>
<proteinExistence type="predicted"/>
<evidence type="ECO:0000313" key="2">
    <source>
        <dbReference type="Proteomes" id="UP000829447"/>
    </source>
</evidence>
<dbReference type="EMBL" id="CM040477">
    <property type="protein sequence ID" value="MCI4392807.1"/>
    <property type="molecule type" value="Genomic_DNA"/>
</dbReference>
<organism evidence="1 2">
    <name type="scientific">Pangasianodon gigas</name>
    <name type="common">Mekong giant catfish</name>
    <name type="synonym">Pangasius gigas</name>
    <dbReference type="NCBI Taxonomy" id="30993"/>
    <lineage>
        <taxon>Eukaryota</taxon>
        <taxon>Metazoa</taxon>
        <taxon>Chordata</taxon>
        <taxon>Craniata</taxon>
        <taxon>Vertebrata</taxon>
        <taxon>Euteleostomi</taxon>
        <taxon>Actinopterygii</taxon>
        <taxon>Neopterygii</taxon>
        <taxon>Teleostei</taxon>
        <taxon>Ostariophysi</taxon>
        <taxon>Siluriformes</taxon>
        <taxon>Pangasiidae</taxon>
        <taxon>Pangasianodon</taxon>
    </lineage>
</organism>
<comment type="caution">
    <text evidence="1">The sequence shown here is derived from an EMBL/GenBank/DDBJ whole genome shotgun (WGS) entry which is preliminary data.</text>
</comment>
<evidence type="ECO:0000313" key="1">
    <source>
        <dbReference type="EMBL" id="MCI4392807.1"/>
    </source>
</evidence>